<name>A0ABQ1QFP8_9ACTN</name>
<keyword evidence="2" id="KW-0472">Membrane</keyword>
<evidence type="ECO:0008006" key="5">
    <source>
        <dbReference type="Google" id="ProtNLM"/>
    </source>
</evidence>
<dbReference type="InterPro" id="IPR021449">
    <property type="entry name" value="DUF3099"/>
</dbReference>
<keyword evidence="2" id="KW-1133">Transmembrane helix</keyword>
<evidence type="ECO:0000313" key="3">
    <source>
        <dbReference type="EMBL" id="GGD25894.1"/>
    </source>
</evidence>
<accession>A0ABQ1QFP8</accession>
<feature type="transmembrane region" description="Helical" evidence="2">
    <location>
        <begin position="29"/>
        <end position="50"/>
    </location>
</feature>
<evidence type="ECO:0000256" key="2">
    <source>
        <dbReference type="SAM" id="Phobius"/>
    </source>
</evidence>
<keyword evidence="4" id="KW-1185">Reference proteome</keyword>
<protein>
    <recommendedName>
        <fullName evidence="5">DUF3099 domain-containing protein</fullName>
    </recommendedName>
</protein>
<comment type="caution">
    <text evidence="3">The sequence shown here is derived from an EMBL/GenBank/DDBJ whole genome shotgun (WGS) entry which is preliminary data.</text>
</comment>
<evidence type="ECO:0000256" key="1">
    <source>
        <dbReference type="SAM" id="MobiDB-lite"/>
    </source>
</evidence>
<gene>
    <name evidence="3" type="ORF">GCM10007231_26620</name>
</gene>
<sequence>MVRERPRDGEAIRITTAGKNRSEEIDGRVRGYLVSMSIRVACFAAAVLVGPGVLRWVFMAGAVLLPYIAVVMANATDQRSDAHDLRPVITDPELEGPPPAPGLGGRPTERPEDHE</sequence>
<dbReference type="EMBL" id="BMCK01000004">
    <property type="protein sequence ID" value="GGD25894.1"/>
    <property type="molecule type" value="Genomic_DNA"/>
</dbReference>
<dbReference type="RefSeq" id="WP_188422080.1">
    <property type="nucleotide sequence ID" value="NZ_BMCK01000004.1"/>
</dbReference>
<feature type="transmembrane region" description="Helical" evidence="2">
    <location>
        <begin position="56"/>
        <end position="76"/>
    </location>
</feature>
<organism evidence="3 4">
    <name type="scientific">Nocardioides daphniae</name>
    <dbReference type="NCBI Taxonomy" id="402297"/>
    <lineage>
        <taxon>Bacteria</taxon>
        <taxon>Bacillati</taxon>
        <taxon>Actinomycetota</taxon>
        <taxon>Actinomycetes</taxon>
        <taxon>Propionibacteriales</taxon>
        <taxon>Nocardioidaceae</taxon>
        <taxon>Nocardioides</taxon>
    </lineage>
</organism>
<reference evidence="4" key="1">
    <citation type="journal article" date="2019" name="Int. J. Syst. Evol. Microbiol.">
        <title>The Global Catalogue of Microorganisms (GCM) 10K type strain sequencing project: providing services to taxonomists for standard genome sequencing and annotation.</title>
        <authorList>
            <consortium name="The Broad Institute Genomics Platform"/>
            <consortium name="The Broad Institute Genome Sequencing Center for Infectious Disease"/>
            <person name="Wu L."/>
            <person name="Ma J."/>
        </authorList>
    </citation>
    <scope>NUCLEOTIDE SEQUENCE [LARGE SCALE GENOMIC DNA]</scope>
    <source>
        <strain evidence="4">CCM 7403</strain>
    </source>
</reference>
<feature type="region of interest" description="Disordered" evidence="1">
    <location>
        <begin position="78"/>
        <end position="115"/>
    </location>
</feature>
<proteinExistence type="predicted"/>
<evidence type="ECO:0000313" key="4">
    <source>
        <dbReference type="Proteomes" id="UP000630594"/>
    </source>
</evidence>
<dbReference type="Pfam" id="PF11298">
    <property type="entry name" value="DUF3099"/>
    <property type="match status" value="1"/>
</dbReference>
<keyword evidence="2" id="KW-0812">Transmembrane</keyword>
<dbReference type="Proteomes" id="UP000630594">
    <property type="component" value="Unassembled WGS sequence"/>
</dbReference>